<keyword evidence="1" id="KW-0812">Transmembrane</keyword>
<feature type="transmembrane region" description="Helical" evidence="1">
    <location>
        <begin position="93"/>
        <end position="116"/>
    </location>
</feature>
<dbReference type="EMBL" id="JBFDAA010000016">
    <property type="protein sequence ID" value="KAL1117120.1"/>
    <property type="molecule type" value="Genomic_DNA"/>
</dbReference>
<sequence length="158" mass="17891">MASKRRNMFYESKKQEIVSSMMDAWLTLWYLQVIWTWSYCLGMPLLASDLVVYAGLPLDTTPLNLVIPAYTLIQYHLGSNLPVDVDLLRISHFSSTLLMLVVSLLCERVTAFWTAFLYTIAFSNVELDDIDDGSKAALWAILVSAANLRLLPALRLDL</sequence>
<keyword evidence="3" id="KW-1185">Reference proteome</keyword>
<feature type="transmembrane region" description="Helical" evidence="1">
    <location>
        <begin position="21"/>
        <end position="38"/>
    </location>
</feature>
<keyword evidence="1" id="KW-1133">Transmembrane helix</keyword>
<evidence type="ECO:0000256" key="1">
    <source>
        <dbReference type="SAM" id="Phobius"/>
    </source>
</evidence>
<gene>
    <name evidence="2" type="ORF">AAG570_004448</name>
</gene>
<evidence type="ECO:0000313" key="3">
    <source>
        <dbReference type="Proteomes" id="UP001558652"/>
    </source>
</evidence>
<dbReference type="AlphaFoldDB" id="A0ABD0Y2D4"/>
<keyword evidence="1" id="KW-0472">Membrane</keyword>
<reference evidence="2 3" key="1">
    <citation type="submission" date="2024-07" db="EMBL/GenBank/DDBJ databases">
        <title>Chromosome-level genome assembly of the water stick insect Ranatra chinensis (Heteroptera: Nepidae).</title>
        <authorList>
            <person name="Liu X."/>
        </authorList>
    </citation>
    <scope>NUCLEOTIDE SEQUENCE [LARGE SCALE GENOMIC DNA]</scope>
    <source>
        <strain evidence="2">Cailab_2021Rc</strain>
        <tissue evidence="2">Muscle</tissue>
    </source>
</reference>
<accession>A0ABD0Y2D4</accession>
<proteinExistence type="predicted"/>
<comment type="caution">
    <text evidence="2">The sequence shown here is derived from an EMBL/GenBank/DDBJ whole genome shotgun (WGS) entry which is preliminary data.</text>
</comment>
<protein>
    <submittedName>
        <fullName evidence="2">Uncharacterized protein</fullName>
    </submittedName>
</protein>
<dbReference type="Proteomes" id="UP001558652">
    <property type="component" value="Unassembled WGS sequence"/>
</dbReference>
<evidence type="ECO:0000313" key="2">
    <source>
        <dbReference type="EMBL" id="KAL1117120.1"/>
    </source>
</evidence>
<organism evidence="2 3">
    <name type="scientific">Ranatra chinensis</name>
    <dbReference type="NCBI Taxonomy" id="642074"/>
    <lineage>
        <taxon>Eukaryota</taxon>
        <taxon>Metazoa</taxon>
        <taxon>Ecdysozoa</taxon>
        <taxon>Arthropoda</taxon>
        <taxon>Hexapoda</taxon>
        <taxon>Insecta</taxon>
        <taxon>Pterygota</taxon>
        <taxon>Neoptera</taxon>
        <taxon>Paraneoptera</taxon>
        <taxon>Hemiptera</taxon>
        <taxon>Heteroptera</taxon>
        <taxon>Panheteroptera</taxon>
        <taxon>Nepomorpha</taxon>
        <taxon>Nepidae</taxon>
        <taxon>Ranatrinae</taxon>
        <taxon>Ranatra</taxon>
    </lineage>
</organism>
<name>A0ABD0Y2D4_9HEMI</name>